<dbReference type="RefSeq" id="WP_098043081.1">
    <property type="nucleotide sequence ID" value="NZ_PDEV01000005.1"/>
</dbReference>
<evidence type="ECO:0000313" key="2">
    <source>
        <dbReference type="EMBL" id="PEN15549.1"/>
    </source>
</evidence>
<protein>
    <submittedName>
        <fullName evidence="2">Thiamine biosynthesis protein ThiJ</fullName>
    </submittedName>
</protein>
<dbReference type="PANTHER" id="PTHR43130">
    <property type="entry name" value="ARAC-FAMILY TRANSCRIPTIONAL REGULATOR"/>
    <property type="match status" value="1"/>
</dbReference>
<dbReference type="PANTHER" id="PTHR43130:SF3">
    <property type="entry name" value="HTH-TYPE TRANSCRIPTIONAL REGULATOR RV1931C"/>
    <property type="match status" value="1"/>
</dbReference>
<name>A0A2A8D3M8_9MICC</name>
<proteinExistence type="predicted"/>
<keyword evidence="3" id="KW-1185">Reference proteome</keyword>
<gene>
    <name evidence="2" type="ORF">CRM92_09720</name>
</gene>
<dbReference type="InterPro" id="IPR002818">
    <property type="entry name" value="DJ-1/PfpI"/>
</dbReference>
<evidence type="ECO:0000259" key="1">
    <source>
        <dbReference type="Pfam" id="PF01965"/>
    </source>
</evidence>
<reference evidence="2" key="1">
    <citation type="submission" date="2017-10" db="EMBL/GenBank/DDBJ databases">
        <title>Kefir isolates.</title>
        <authorList>
            <person name="Kim Y."/>
            <person name="Blasche S."/>
        </authorList>
    </citation>
    <scope>NUCLEOTIDE SEQUENCE [LARGE SCALE GENOMIC DNA]</scope>
    <source>
        <strain evidence="2">OG2-2</strain>
    </source>
</reference>
<dbReference type="InterPro" id="IPR052158">
    <property type="entry name" value="INH-QAR"/>
</dbReference>
<comment type="caution">
    <text evidence="2">The sequence shown here is derived from an EMBL/GenBank/DDBJ whole genome shotgun (WGS) entry which is preliminary data.</text>
</comment>
<dbReference type="AlphaFoldDB" id="A0A2A8D3M8"/>
<feature type="domain" description="DJ-1/PfpI" evidence="1">
    <location>
        <begin position="3"/>
        <end position="171"/>
    </location>
</feature>
<organism evidence="2 3">
    <name type="scientific">Rothia dentocariosa</name>
    <dbReference type="NCBI Taxonomy" id="2047"/>
    <lineage>
        <taxon>Bacteria</taxon>
        <taxon>Bacillati</taxon>
        <taxon>Actinomycetota</taxon>
        <taxon>Actinomycetes</taxon>
        <taxon>Micrococcales</taxon>
        <taxon>Micrococcaceae</taxon>
        <taxon>Rothia</taxon>
    </lineage>
</organism>
<evidence type="ECO:0000313" key="3">
    <source>
        <dbReference type="Proteomes" id="UP000219947"/>
    </source>
</evidence>
<dbReference type="Gene3D" id="3.40.50.880">
    <property type="match status" value="1"/>
</dbReference>
<dbReference type="EMBL" id="PDEV01000005">
    <property type="protein sequence ID" value="PEN15549.1"/>
    <property type="molecule type" value="Genomic_DNA"/>
</dbReference>
<dbReference type="Proteomes" id="UP000219947">
    <property type="component" value="Unassembled WGS sequence"/>
</dbReference>
<dbReference type="Pfam" id="PF01965">
    <property type="entry name" value="DJ-1_PfpI"/>
    <property type="match status" value="1"/>
</dbReference>
<dbReference type="InterPro" id="IPR029062">
    <property type="entry name" value="Class_I_gatase-like"/>
</dbReference>
<accession>A0A2A8D3M8</accession>
<dbReference type="SUPFAM" id="SSF52317">
    <property type="entry name" value="Class I glutamine amidotransferase-like"/>
    <property type="match status" value="1"/>
</dbReference>
<sequence>MKTLAVVILDKFADWEPALLTAGLQSIIGGYTVRWASVDREVKTSMGGLQVAPDMTIAEIPSTADAVIVVGAEGSWRTLSTEDSQQLASILRSFKDAGKPVGGICDGTYFLASAGLLDGRRHTANSFEDIKDLPAYTNPHQYVNTTREAVRDKNLVTASGVGFVDFTFEMLHALGDIPDAVIEQFNQMLR</sequence>